<evidence type="ECO:0000313" key="3">
    <source>
        <dbReference type="Proteomes" id="UP000076532"/>
    </source>
</evidence>
<feature type="region of interest" description="Disordered" evidence="1">
    <location>
        <begin position="184"/>
        <end position="203"/>
    </location>
</feature>
<accession>A0A165YS91</accession>
<name>A0A165YS91_9AGAM</name>
<evidence type="ECO:0000313" key="2">
    <source>
        <dbReference type="EMBL" id="KZP09862.1"/>
    </source>
</evidence>
<protein>
    <recommendedName>
        <fullName evidence="4">F-box domain-containing protein</fullName>
    </recommendedName>
</protein>
<sequence>MAIFPVEVYDLIIDQVPVFEDSLTRDLASCAMVCRSWARRSRSRQFKSLNFTTGSSRNRLSLFLDLSSSPHATIAPHVRHIVFAFTGGENLTLMRIASLRALESISLRRYNSAASDLPRVEEIVAWLGSFANLRRMELSYFLLDSFSQLRDIVCACRGLERIYIHSVSSVVVYRVRIRDILHHDPSPPELQAPYRPQPEGSSPCPPLQVLRTIDSSFDEQLLEWLGGCASSLPLRSLCIGLDTVVRHQALLGRLLRALGPTLEQLSIQRSPLFRDVRAISYEHIDLRYNTQLEVLSFWGCSSAIIQRQFLGLAYQASSGNLRELNISLDRIAIRELNNMVHVGAECLPELAAIDMLLQHPNFANLERFNVGLPRVVDSMREFFPHTAARNILRLMNISEMSLRNGEGSLYM</sequence>
<evidence type="ECO:0000256" key="1">
    <source>
        <dbReference type="SAM" id="MobiDB-lite"/>
    </source>
</evidence>
<proteinExistence type="predicted"/>
<dbReference type="EMBL" id="KV417691">
    <property type="protein sequence ID" value="KZP09862.1"/>
    <property type="molecule type" value="Genomic_DNA"/>
</dbReference>
<dbReference type="OrthoDB" id="2745898at2759"/>
<evidence type="ECO:0008006" key="4">
    <source>
        <dbReference type="Google" id="ProtNLM"/>
    </source>
</evidence>
<dbReference type="SUPFAM" id="SSF52047">
    <property type="entry name" value="RNI-like"/>
    <property type="match status" value="1"/>
</dbReference>
<dbReference type="AlphaFoldDB" id="A0A165YS91"/>
<gene>
    <name evidence="2" type="ORF">FIBSPDRAFT_873226</name>
</gene>
<reference evidence="2 3" key="1">
    <citation type="journal article" date="2016" name="Mol. Biol. Evol.">
        <title>Comparative Genomics of Early-Diverging Mushroom-Forming Fungi Provides Insights into the Origins of Lignocellulose Decay Capabilities.</title>
        <authorList>
            <person name="Nagy L.G."/>
            <person name="Riley R."/>
            <person name="Tritt A."/>
            <person name="Adam C."/>
            <person name="Daum C."/>
            <person name="Floudas D."/>
            <person name="Sun H."/>
            <person name="Yadav J.S."/>
            <person name="Pangilinan J."/>
            <person name="Larsson K.H."/>
            <person name="Matsuura K."/>
            <person name="Barry K."/>
            <person name="Labutti K."/>
            <person name="Kuo R."/>
            <person name="Ohm R.A."/>
            <person name="Bhattacharya S.S."/>
            <person name="Shirouzu T."/>
            <person name="Yoshinaga Y."/>
            <person name="Martin F.M."/>
            <person name="Grigoriev I.V."/>
            <person name="Hibbett D.S."/>
        </authorList>
    </citation>
    <scope>NUCLEOTIDE SEQUENCE [LARGE SCALE GENOMIC DNA]</scope>
    <source>
        <strain evidence="2 3">CBS 109695</strain>
    </source>
</reference>
<organism evidence="2 3">
    <name type="scientific">Athelia psychrophila</name>
    <dbReference type="NCBI Taxonomy" id="1759441"/>
    <lineage>
        <taxon>Eukaryota</taxon>
        <taxon>Fungi</taxon>
        <taxon>Dikarya</taxon>
        <taxon>Basidiomycota</taxon>
        <taxon>Agaricomycotina</taxon>
        <taxon>Agaricomycetes</taxon>
        <taxon>Agaricomycetidae</taxon>
        <taxon>Atheliales</taxon>
        <taxon>Atheliaceae</taxon>
        <taxon>Athelia</taxon>
    </lineage>
</organism>
<keyword evidence="3" id="KW-1185">Reference proteome</keyword>
<dbReference type="Gene3D" id="3.80.10.10">
    <property type="entry name" value="Ribonuclease Inhibitor"/>
    <property type="match status" value="1"/>
</dbReference>
<dbReference type="InterPro" id="IPR032675">
    <property type="entry name" value="LRR_dom_sf"/>
</dbReference>
<dbReference type="Proteomes" id="UP000076532">
    <property type="component" value="Unassembled WGS sequence"/>
</dbReference>